<gene>
    <name evidence="11" type="ORF">FE633_15055</name>
</gene>
<dbReference type="PANTHER" id="PTHR43790">
    <property type="entry name" value="CARBOHYDRATE TRANSPORT ATP-BINDING PROTEIN MG119-RELATED"/>
    <property type="match status" value="1"/>
</dbReference>
<evidence type="ECO:0000256" key="6">
    <source>
        <dbReference type="ARBA" id="ARBA00022840"/>
    </source>
</evidence>
<evidence type="ECO:0000313" key="12">
    <source>
        <dbReference type="Proteomes" id="UP000305906"/>
    </source>
</evidence>
<feature type="compositionally biased region" description="Low complexity" evidence="9">
    <location>
        <begin position="690"/>
        <end position="711"/>
    </location>
</feature>
<feature type="domain" description="ABC transporter" evidence="10">
    <location>
        <begin position="260"/>
        <end position="505"/>
    </location>
</feature>
<keyword evidence="2" id="KW-1003">Cell membrane</keyword>
<keyword evidence="6 11" id="KW-0067">ATP-binding</keyword>
<feature type="compositionally biased region" description="Low complexity" evidence="9">
    <location>
        <begin position="505"/>
        <end position="514"/>
    </location>
</feature>
<keyword evidence="4" id="KW-0677">Repeat</keyword>
<feature type="domain" description="ABC transporter" evidence="10">
    <location>
        <begin position="12"/>
        <end position="248"/>
    </location>
</feature>
<evidence type="ECO:0000256" key="3">
    <source>
        <dbReference type="ARBA" id="ARBA00022597"/>
    </source>
</evidence>
<keyword evidence="8" id="KW-0472">Membrane</keyword>
<protein>
    <submittedName>
        <fullName evidence="11">ATP-binding cassette domain-containing protein</fullName>
    </submittedName>
</protein>
<evidence type="ECO:0000256" key="9">
    <source>
        <dbReference type="SAM" id="MobiDB-lite"/>
    </source>
</evidence>
<dbReference type="GO" id="GO:0016887">
    <property type="term" value="F:ATP hydrolysis activity"/>
    <property type="evidence" value="ECO:0007669"/>
    <property type="project" value="InterPro"/>
</dbReference>
<evidence type="ECO:0000313" key="11">
    <source>
        <dbReference type="EMBL" id="TLS45384.1"/>
    </source>
</evidence>
<evidence type="ECO:0000256" key="2">
    <source>
        <dbReference type="ARBA" id="ARBA00022475"/>
    </source>
</evidence>
<dbReference type="SMART" id="SM00382">
    <property type="entry name" value="AAA"/>
    <property type="match status" value="1"/>
</dbReference>
<evidence type="ECO:0000259" key="10">
    <source>
        <dbReference type="PROSITE" id="PS50893"/>
    </source>
</evidence>
<proteinExistence type="predicted"/>
<keyword evidence="3" id="KW-0762">Sugar transport</keyword>
<sequence length="725" mass="74736">MSGEQVTMAPLLSVEQVSKSFAGNQVLKEVSFTVEPGEVLALVGENGAGKSTVLSLVTGLLAPDSGRVVYDGAPVSRAWSPHRARAAGIGSVHQELSLNPHQSVAENVFLGAWPSRRGLVRARDLAARARPLLERVGLDVDPRTRAGRLPLGRQQLVELAKALAGEPRLLILDEATSALDEDQVGAVFRVVRELRDQGGSVIFVSHRMAELFAESDRLTVLKDGAVMATRERERTDHDDIVRLMVGRELSDLFPEKASGAPAEPLLRARDLTVPGACSSVDLDLVPGHILGLGGLQGQGQREVLRALFGLVRHTGQVTLDGRPVRLSSPRDAIRHRIAYVPEDRKTEGVHTARSVRDNLALPSLRTLAPGSRLTTVSRPAESRLVAELTDRLRIKAASPAQEARRLSGGNQQKLALAKWLPTDPAVLLLAEPTRGIDIGTKREIYHLLRRLADAGLAVLVTSGDTMELVGLCDEVAVLYEGSVVDRLTGSALTEERLVRASVMGTATGPAGAPAEPDPKPDAEPGASGFDETTVPERAVEPAPSPARVAAGGPGEAVVAFDAAEVVVGGVVAAEPESEAGGFVEEPVPEAAVEPASSPAPVAAGGSGEVLVVIGPVDAAAGGAADLAPAPDEGQAVRHDAADGADDRAGTEGAADALVGEGGLTSAADTGPGPRPPGDPASAGGLGLGLGDTQADGPLAAAEDGADGSAADISDRPDPSGSVTHA</sequence>
<dbReference type="Gene3D" id="3.40.50.300">
    <property type="entry name" value="P-loop containing nucleotide triphosphate hydrolases"/>
    <property type="match status" value="2"/>
</dbReference>
<dbReference type="Proteomes" id="UP000305906">
    <property type="component" value="Unassembled WGS sequence"/>
</dbReference>
<dbReference type="InterPro" id="IPR050107">
    <property type="entry name" value="ABC_carbohydrate_import_ATPase"/>
</dbReference>
<evidence type="ECO:0000256" key="5">
    <source>
        <dbReference type="ARBA" id="ARBA00022741"/>
    </source>
</evidence>
<evidence type="ECO:0000256" key="8">
    <source>
        <dbReference type="ARBA" id="ARBA00023136"/>
    </source>
</evidence>
<comment type="caution">
    <text evidence="11">The sequence shown here is derived from an EMBL/GenBank/DDBJ whole genome shotgun (WGS) entry which is preliminary data.</text>
</comment>
<accession>A0A5R9FY11</accession>
<name>A0A5R9FY11_9ACTN</name>
<dbReference type="GO" id="GO:0005524">
    <property type="term" value="F:ATP binding"/>
    <property type="evidence" value="ECO:0007669"/>
    <property type="project" value="UniProtKB-KW"/>
</dbReference>
<keyword evidence="1" id="KW-0813">Transport</keyword>
<feature type="region of interest" description="Disordered" evidence="9">
    <location>
        <begin position="505"/>
        <end position="531"/>
    </location>
</feature>
<evidence type="ECO:0000256" key="1">
    <source>
        <dbReference type="ARBA" id="ARBA00022448"/>
    </source>
</evidence>
<dbReference type="InterPro" id="IPR017871">
    <property type="entry name" value="ABC_transporter-like_CS"/>
</dbReference>
<dbReference type="InterPro" id="IPR003439">
    <property type="entry name" value="ABC_transporter-like_ATP-bd"/>
</dbReference>
<dbReference type="Pfam" id="PF00005">
    <property type="entry name" value="ABC_tran"/>
    <property type="match status" value="2"/>
</dbReference>
<feature type="region of interest" description="Disordered" evidence="9">
    <location>
        <begin position="623"/>
        <end position="725"/>
    </location>
</feature>
<feature type="compositionally biased region" description="Basic and acidic residues" evidence="9">
    <location>
        <begin position="634"/>
        <end position="649"/>
    </location>
</feature>
<dbReference type="InterPro" id="IPR027417">
    <property type="entry name" value="P-loop_NTPase"/>
</dbReference>
<keyword evidence="12" id="KW-1185">Reference proteome</keyword>
<dbReference type="RefSeq" id="WP_138045634.1">
    <property type="nucleotide sequence ID" value="NZ_VBZC01000014.1"/>
</dbReference>
<reference evidence="11 12" key="1">
    <citation type="submission" date="2019-05" db="EMBL/GenBank/DDBJ databases">
        <title>Streptomyces sp. NEAU-C151, a novel actinomycete isolated from soil.</title>
        <authorList>
            <person name="Han L."/>
            <person name="Jiang H."/>
        </authorList>
    </citation>
    <scope>NUCLEOTIDE SEQUENCE [LARGE SCALE GENOMIC DNA]</scope>
    <source>
        <strain evidence="11 12">NEAU-C151</strain>
    </source>
</reference>
<keyword evidence="7" id="KW-1278">Translocase</keyword>
<dbReference type="SUPFAM" id="SSF52540">
    <property type="entry name" value="P-loop containing nucleoside triphosphate hydrolases"/>
    <property type="match status" value="2"/>
</dbReference>
<dbReference type="PROSITE" id="PS00211">
    <property type="entry name" value="ABC_TRANSPORTER_1"/>
    <property type="match status" value="1"/>
</dbReference>
<dbReference type="PROSITE" id="PS50893">
    <property type="entry name" value="ABC_TRANSPORTER_2"/>
    <property type="match status" value="2"/>
</dbReference>
<dbReference type="InterPro" id="IPR003593">
    <property type="entry name" value="AAA+_ATPase"/>
</dbReference>
<evidence type="ECO:0000256" key="7">
    <source>
        <dbReference type="ARBA" id="ARBA00022967"/>
    </source>
</evidence>
<keyword evidence="5" id="KW-0547">Nucleotide-binding</keyword>
<dbReference type="PANTHER" id="PTHR43790:SF3">
    <property type="entry name" value="D-ALLOSE IMPORT ATP-BINDING PROTEIN ALSA-RELATED"/>
    <property type="match status" value="1"/>
</dbReference>
<dbReference type="CDD" id="cd03215">
    <property type="entry name" value="ABC_Carb_Monos_II"/>
    <property type="match status" value="1"/>
</dbReference>
<evidence type="ECO:0000256" key="4">
    <source>
        <dbReference type="ARBA" id="ARBA00022737"/>
    </source>
</evidence>
<dbReference type="AlphaFoldDB" id="A0A5R9FY11"/>
<organism evidence="11 12">
    <name type="scientific">Streptomyces montanus</name>
    <dbReference type="NCBI Taxonomy" id="2580423"/>
    <lineage>
        <taxon>Bacteria</taxon>
        <taxon>Bacillati</taxon>
        <taxon>Actinomycetota</taxon>
        <taxon>Actinomycetes</taxon>
        <taxon>Kitasatosporales</taxon>
        <taxon>Streptomycetaceae</taxon>
        <taxon>Streptomyces</taxon>
    </lineage>
</organism>
<dbReference type="EMBL" id="VBZC01000014">
    <property type="protein sequence ID" value="TLS45384.1"/>
    <property type="molecule type" value="Genomic_DNA"/>
</dbReference>
<dbReference type="CDD" id="cd03216">
    <property type="entry name" value="ABC_Carb_Monos_I"/>
    <property type="match status" value="1"/>
</dbReference>